<gene>
    <name evidence="3" type="ORF">DFJ43DRAFT_1076818</name>
</gene>
<dbReference type="InterPro" id="IPR015187">
    <property type="entry name" value="BRCA2_OB_1"/>
</dbReference>
<evidence type="ECO:0000313" key="3">
    <source>
        <dbReference type="EMBL" id="KAJ3731998.1"/>
    </source>
</evidence>
<proteinExistence type="predicted"/>
<reference evidence="3" key="2">
    <citation type="journal article" date="2023" name="Proc. Natl. Acad. Sci. U.S.A.">
        <title>A global phylogenomic analysis of the shiitake genus Lentinula.</title>
        <authorList>
            <person name="Sierra-Patev S."/>
            <person name="Min B."/>
            <person name="Naranjo-Ortiz M."/>
            <person name="Looney B."/>
            <person name="Konkel Z."/>
            <person name="Slot J.C."/>
            <person name="Sakamoto Y."/>
            <person name="Steenwyk J.L."/>
            <person name="Rokas A."/>
            <person name="Carro J."/>
            <person name="Camarero S."/>
            <person name="Ferreira P."/>
            <person name="Molpeceres G."/>
            <person name="Ruiz-Duenas F.J."/>
            <person name="Serrano A."/>
            <person name="Henrissat B."/>
            <person name="Drula E."/>
            <person name="Hughes K.W."/>
            <person name="Mata J.L."/>
            <person name="Ishikawa N.K."/>
            <person name="Vargas-Isla R."/>
            <person name="Ushijima S."/>
            <person name="Smith C.A."/>
            <person name="Donoghue J."/>
            <person name="Ahrendt S."/>
            <person name="Andreopoulos W."/>
            <person name="He G."/>
            <person name="LaButti K."/>
            <person name="Lipzen A."/>
            <person name="Ng V."/>
            <person name="Riley R."/>
            <person name="Sandor L."/>
            <person name="Barry K."/>
            <person name="Martinez A.T."/>
            <person name="Xiao Y."/>
            <person name="Gibbons J.G."/>
            <person name="Terashima K."/>
            <person name="Grigoriev I.V."/>
            <person name="Hibbett D."/>
        </authorList>
    </citation>
    <scope>NUCLEOTIDE SEQUENCE</scope>
    <source>
        <strain evidence="3">ET3784</strain>
    </source>
</reference>
<dbReference type="InterPro" id="IPR012340">
    <property type="entry name" value="NA-bd_OB-fold"/>
</dbReference>
<name>A0AA38JIS3_9AGAR</name>
<dbReference type="Proteomes" id="UP001176059">
    <property type="component" value="Unassembled WGS sequence"/>
</dbReference>
<dbReference type="PANTHER" id="PTHR11289">
    <property type="entry name" value="BREAST CANCER TYPE 2 SUSCEPTIBILITY PROTEIN BRCA2"/>
    <property type="match status" value="1"/>
</dbReference>
<comment type="caution">
    <text evidence="3">The sequence shown here is derived from an EMBL/GenBank/DDBJ whole genome shotgun (WGS) entry which is preliminary data.</text>
</comment>
<dbReference type="GO" id="GO:0000724">
    <property type="term" value="P:double-strand break repair via homologous recombination"/>
    <property type="evidence" value="ECO:0007669"/>
    <property type="project" value="InterPro"/>
</dbReference>
<feature type="region of interest" description="Disordered" evidence="1">
    <location>
        <begin position="1"/>
        <end position="87"/>
    </location>
</feature>
<accession>A0AA38JIS3</accession>
<dbReference type="Gene3D" id="2.40.50.140">
    <property type="entry name" value="Nucleic acid-binding proteins"/>
    <property type="match status" value="3"/>
</dbReference>
<keyword evidence="4" id="KW-1185">Reference proteome</keyword>
<dbReference type="InterPro" id="IPR036315">
    <property type="entry name" value="BRCA2_hlx_sf"/>
</dbReference>
<evidence type="ECO:0000256" key="1">
    <source>
        <dbReference type="SAM" id="MobiDB-lite"/>
    </source>
</evidence>
<protein>
    <recommendedName>
        <fullName evidence="2">BRCA2 OB1 domain-containing protein</fullName>
    </recommendedName>
</protein>
<feature type="domain" description="BRCA2 OB1" evidence="2">
    <location>
        <begin position="618"/>
        <end position="735"/>
    </location>
</feature>
<organism evidence="3 4">
    <name type="scientific">Lentinula guzmanii</name>
    <dbReference type="NCBI Taxonomy" id="2804957"/>
    <lineage>
        <taxon>Eukaryota</taxon>
        <taxon>Fungi</taxon>
        <taxon>Dikarya</taxon>
        <taxon>Basidiomycota</taxon>
        <taxon>Agaricomycotina</taxon>
        <taxon>Agaricomycetes</taxon>
        <taxon>Agaricomycetidae</taxon>
        <taxon>Agaricales</taxon>
        <taxon>Marasmiineae</taxon>
        <taxon>Omphalotaceae</taxon>
        <taxon>Lentinula</taxon>
    </lineage>
</organism>
<dbReference type="CDD" id="cd04493">
    <property type="entry name" value="BRCA2DBD_OB1"/>
    <property type="match status" value="1"/>
</dbReference>
<evidence type="ECO:0000313" key="4">
    <source>
        <dbReference type="Proteomes" id="UP001176059"/>
    </source>
</evidence>
<evidence type="ECO:0000259" key="2">
    <source>
        <dbReference type="Pfam" id="PF09103"/>
    </source>
</evidence>
<dbReference type="PANTHER" id="PTHR11289:SF0">
    <property type="entry name" value="BREAST CANCER TYPE 2 SUSCEPTIBILITY PROTEIN"/>
    <property type="match status" value="1"/>
</dbReference>
<feature type="compositionally biased region" description="Polar residues" evidence="1">
    <location>
        <begin position="50"/>
        <end position="63"/>
    </location>
</feature>
<sequence length="992" mass="109677">MSSASVHRYDRTPTSSPSRKRQKTILSSPVYPEMDLSQDELNALNEIETRLSQPKHTSQQGSPSRLAESEENPFQGSSPMKPPAHAFSGFSTASAIQIMSDDAEHFNRSSPDPPEEKDYSSWFESTGIPTTIGFQTAKSTSTLASFTSASAKVSFPLFSTALVDKEQLSVPGFRTARKGSGLLAPSAAALVQAKEKFRTWQEDERESSSGSTFKECELSSRSPLRAVQNSILEPKTSRPQFASASQISNNFTKASCVGSSKNSSTFISPVIGKPESQNIDINRPKPFKSPLLSTSKVPATPAQISPLVTPPFSSPRLHHPLATTNVNVAFQTPVRPTNANVSSQFASISSSDPYLTQEAKLSISAASITTNCLSTPDTPNKFTTPARRMLNHKNLSPAHNAVTVRTTPAKFVTPFKPGMKPGEAGRLKLEAQQRAQQQSRTPAKLASNAVVAKVPAPSLRINSIFDITPPPDRLSLSASGLLPQQYTTQDLIRYNIAIQELSQITTPSLALYYSFYTTPQPSDSPSVRAEDRIGPAAALDKLIAHGCSRATKAWIDNAWSLILWKLAGMVVLEPERETGAPTFGGAVEGPRWCWNEVWRQLLYRYEREMNLGIRTPFHLITTQDHPATAPMVLCISNIIWPEASSSNGQRPDARPQLEVTDGWYQLRAQIDHSMINAIKRGKLRVGRKIAVVGCKLETERKDPLEPLEAFQSTKLIIHSNSSQLAPWHAKLGFQRGPYIFTMHSLTPEGGNVTLMDVVVLQVHPVAYLEICIGPDGKKYQEGPRNEADETACKKSWRKKREAAESRIYDAHEKKVARYLSYAERLEQKGSRSGCSSFEDLSGDIDGLYEELEEPEDAARVVSQTNGSKAACLALYIRDRLEKDRERVKDELEKEVDDICPPRNIRSFRVIIARDFSTSRFPANRIAQITIWDVMDLKLTEDKPQGHFAAGWRCRVTNLIPSSKAAWMGNEPGAQIFLVSTRITKWQKLRNSG</sequence>
<dbReference type="SUPFAM" id="SSF81872">
    <property type="entry name" value="BRCA2 helical domain"/>
    <property type="match status" value="1"/>
</dbReference>
<reference evidence="3" key="1">
    <citation type="submission" date="2022-08" db="EMBL/GenBank/DDBJ databases">
        <authorList>
            <consortium name="DOE Joint Genome Institute"/>
            <person name="Min B."/>
            <person name="Sierra-Patev S."/>
            <person name="Naranjo-Ortiz M."/>
            <person name="Looney B."/>
            <person name="Konkel Z."/>
            <person name="Slot J.C."/>
            <person name="Sakamoto Y."/>
            <person name="Steenwyk J.L."/>
            <person name="Rokas A."/>
            <person name="Carro J."/>
            <person name="Camarero S."/>
            <person name="Ferreira P."/>
            <person name="Molpeceres G."/>
            <person name="Ruiz-duenas F.J."/>
            <person name="Serrano A."/>
            <person name="Henrissat B."/>
            <person name="Drula E."/>
            <person name="Hughes K.W."/>
            <person name="Mata J.L."/>
            <person name="Ishikawa N.K."/>
            <person name="Vargas-Isla R."/>
            <person name="Ushijima S."/>
            <person name="Smith C.A."/>
            <person name="Ahrendt S."/>
            <person name="Andreopoulos W."/>
            <person name="He G."/>
            <person name="LaButti K."/>
            <person name="Lipzen A."/>
            <person name="Ng V."/>
            <person name="Riley R."/>
            <person name="Sandor L."/>
            <person name="Barry K."/>
            <person name="Martinez A.T."/>
            <person name="Xiao Y."/>
            <person name="Gibbons J.G."/>
            <person name="Terashima K."/>
            <person name="Hibbett D.S."/>
            <person name="Grigoriev I.V."/>
        </authorList>
    </citation>
    <scope>NUCLEOTIDE SEQUENCE</scope>
    <source>
        <strain evidence="3">ET3784</strain>
    </source>
</reference>
<dbReference type="InterPro" id="IPR015525">
    <property type="entry name" value="BRCA2"/>
</dbReference>
<dbReference type="GO" id="GO:0006355">
    <property type="term" value="P:regulation of DNA-templated transcription"/>
    <property type="evidence" value="ECO:0007669"/>
    <property type="project" value="TreeGrafter"/>
</dbReference>
<dbReference type="AlphaFoldDB" id="A0AA38JIS3"/>
<dbReference type="SUPFAM" id="SSF50249">
    <property type="entry name" value="Nucleic acid-binding proteins"/>
    <property type="match status" value="2"/>
</dbReference>
<dbReference type="EMBL" id="JANVFO010000027">
    <property type="protein sequence ID" value="KAJ3731998.1"/>
    <property type="molecule type" value="Genomic_DNA"/>
</dbReference>
<dbReference type="Pfam" id="PF09103">
    <property type="entry name" value="BRCA-2_OB1"/>
    <property type="match status" value="1"/>
</dbReference>